<dbReference type="InterPro" id="IPR036034">
    <property type="entry name" value="PDZ_sf"/>
</dbReference>
<sequence>MPSLSSFMKSPPRAERKKASPPPSSPGGHDMFSPGPSSTRKRRPSQDDALPPVDENDDADPLRRDVRVGPGRIGVIFEDVARGVGARVAVVTRESPLQGIVDAGWIITSVNGVDVTGVGAAAAEAVVEKRGDQARRLIFEAPRGVDEVREIALEKNALQDVGAALAPDVKPPTLETVPPGTLLGRVAPGSRIVSVDGVDLTGLDAREARMVFGKLTGTAFALRFVTPAVTPVLLDSVDFFDEKTFDSSKAAASAWCEHSGVVLASVETVNRGRQGDRIRLWYNKLDRRNLRPAVALAVEEHSQGIRPSSVAFGGDLPRPPPPTPPRDSPGDSPGRRAVKKVVSIFSSPTKVDEEV</sequence>
<evidence type="ECO:0000313" key="2">
    <source>
        <dbReference type="EMBL" id="CAE0696430.1"/>
    </source>
</evidence>
<name>A0A7S4E885_9STRA</name>
<dbReference type="SUPFAM" id="SSF50156">
    <property type="entry name" value="PDZ domain-like"/>
    <property type="match status" value="2"/>
</dbReference>
<reference evidence="3" key="2">
    <citation type="submission" date="2021-11" db="EMBL/GenBank/DDBJ databases">
        <authorList>
            <consortium name="Genoscope - CEA"/>
            <person name="William W."/>
        </authorList>
    </citation>
    <scope>NUCLEOTIDE SEQUENCE</scope>
</reference>
<evidence type="ECO:0000313" key="3">
    <source>
        <dbReference type="EMBL" id="CAH0376969.1"/>
    </source>
</evidence>
<evidence type="ECO:0000256" key="1">
    <source>
        <dbReference type="SAM" id="MobiDB-lite"/>
    </source>
</evidence>
<gene>
    <name evidence="2" type="ORF">PCAL00307_LOCUS11866</name>
    <name evidence="3" type="ORF">PECAL_5P15520</name>
</gene>
<dbReference type="EMBL" id="CAKKNE010000005">
    <property type="protein sequence ID" value="CAH0376969.1"/>
    <property type="molecule type" value="Genomic_DNA"/>
</dbReference>
<keyword evidence="4" id="KW-1185">Reference proteome</keyword>
<proteinExistence type="predicted"/>
<dbReference type="EMBL" id="HBIW01013824">
    <property type="protein sequence ID" value="CAE0696430.1"/>
    <property type="molecule type" value="Transcribed_RNA"/>
</dbReference>
<evidence type="ECO:0000313" key="4">
    <source>
        <dbReference type="Proteomes" id="UP000789595"/>
    </source>
</evidence>
<dbReference type="AlphaFoldDB" id="A0A7S4E885"/>
<feature type="region of interest" description="Disordered" evidence="1">
    <location>
        <begin position="307"/>
        <end position="338"/>
    </location>
</feature>
<accession>A0A7S4E885</accession>
<protein>
    <recommendedName>
        <fullName evidence="5">PDZ domain-containing protein</fullName>
    </recommendedName>
</protein>
<dbReference type="Proteomes" id="UP000789595">
    <property type="component" value="Unassembled WGS sequence"/>
</dbReference>
<evidence type="ECO:0008006" key="5">
    <source>
        <dbReference type="Google" id="ProtNLM"/>
    </source>
</evidence>
<feature type="region of interest" description="Disordered" evidence="1">
    <location>
        <begin position="1"/>
        <end position="65"/>
    </location>
</feature>
<feature type="compositionally biased region" description="Pro residues" evidence="1">
    <location>
        <begin position="317"/>
        <end position="327"/>
    </location>
</feature>
<reference evidence="2" key="1">
    <citation type="submission" date="2021-01" db="EMBL/GenBank/DDBJ databases">
        <authorList>
            <person name="Corre E."/>
            <person name="Pelletier E."/>
            <person name="Niang G."/>
            <person name="Scheremetjew M."/>
            <person name="Finn R."/>
            <person name="Kale V."/>
            <person name="Holt S."/>
            <person name="Cochrane G."/>
            <person name="Meng A."/>
            <person name="Brown T."/>
            <person name="Cohen L."/>
        </authorList>
    </citation>
    <scope>NUCLEOTIDE SEQUENCE</scope>
    <source>
        <strain evidence="2">CCMP1756</strain>
    </source>
</reference>
<organism evidence="2">
    <name type="scientific">Pelagomonas calceolata</name>
    <dbReference type="NCBI Taxonomy" id="35677"/>
    <lineage>
        <taxon>Eukaryota</taxon>
        <taxon>Sar</taxon>
        <taxon>Stramenopiles</taxon>
        <taxon>Ochrophyta</taxon>
        <taxon>Pelagophyceae</taxon>
        <taxon>Pelagomonadales</taxon>
        <taxon>Pelagomonadaceae</taxon>
        <taxon>Pelagomonas</taxon>
    </lineage>
</organism>